<reference evidence="2 3" key="1">
    <citation type="submission" date="2020-04" db="EMBL/GenBank/DDBJ databases">
        <title>MicrobeNet Type strains.</title>
        <authorList>
            <person name="Nicholson A.C."/>
        </authorList>
    </citation>
    <scope>NUCLEOTIDE SEQUENCE [LARGE SCALE GENOMIC DNA]</scope>
    <source>
        <strain evidence="2 3">DSM 45078</strain>
    </source>
</reference>
<protein>
    <submittedName>
        <fullName evidence="2">Uncharacterized protein</fullName>
    </submittedName>
</protein>
<dbReference type="EMBL" id="JAAXOO010000009">
    <property type="protein sequence ID" value="NKY37438.1"/>
    <property type="molecule type" value="Genomic_DNA"/>
</dbReference>
<dbReference type="RefSeq" id="WP_068044215.1">
    <property type="nucleotide sequence ID" value="NZ_JAAXOO010000009.1"/>
</dbReference>
<dbReference type="AlphaFoldDB" id="A0A846XM86"/>
<name>A0A846XM86_9NOCA</name>
<proteinExistence type="predicted"/>
<feature type="chain" id="PRO_5032722292" evidence="1">
    <location>
        <begin position="20"/>
        <end position="140"/>
    </location>
</feature>
<gene>
    <name evidence="2" type="ORF">HGA13_30870</name>
</gene>
<evidence type="ECO:0000313" key="3">
    <source>
        <dbReference type="Proteomes" id="UP000565715"/>
    </source>
</evidence>
<keyword evidence="1" id="KW-0732">Signal</keyword>
<sequence>MIGAALAALALPMTGTASAADSWMVTTCRGASPFLLDFPYSGQVTGGQYNSPGKATYTIDAGGSLWGGYDTQVTLNWTNLSTGASGSETQRGSVGFVIGNGSTMYFSPHTGPGTVRTDFTVVNSGLVPQTVDCSGTSEVR</sequence>
<comment type="caution">
    <text evidence="2">The sequence shown here is derived from an EMBL/GenBank/DDBJ whole genome shotgun (WGS) entry which is preliminary data.</text>
</comment>
<feature type="signal peptide" evidence="1">
    <location>
        <begin position="1"/>
        <end position="19"/>
    </location>
</feature>
<dbReference type="Proteomes" id="UP000565715">
    <property type="component" value="Unassembled WGS sequence"/>
</dbReference>
<evidence type="ECO:0000256" key="1">
    <source>
        <dbReference type="SAM" id="SignalP"/>
    </source>
</evidence>
<keyword evidence="3" id="KW-1185">Reference proteome</keyword>
<accession>A0A846XM86</accession>
<evidence type="ECO:0000313" key="2">
    <source>
        <dbReference type="EMBL" id="NKY37438.1"/>
    </source>
</evidence>
<organism evidence="2 3">
    <name type="scientific">Nocardia speluncae</name>
    <dbReference type="NCBI Taxonomy" id="419477"/>
    <lineage>
        <taxon>Bacteria</taxon>
        <taxon>Bacillati</taxon>
        <taxon>Actinomycetota</taxon>
        <taxon>Actinomycetes</taxon>
        <taxon>Mycobacteriales</taxon>
        <taxon>Nocardiaceae</taxon>
        <taxon>Nocardia</taxon>
    </lineage>
</organism>